<protein>
    <recommendedName>
        <fullName evidence="3">Squalene--hopene cyclase</fullName>
    </recommendedName>
</protein>
<dbReference type="SUPFAM" id="SSF48239">
    <property type="entry name" value="Terpenoid cyclases/Protein prenyltransferases"/>
    <property type="match status" value="1"/>
</dbReference>
<keyword evidence="2" id="KW-1185">Reference proteome</keyword>
<organism evidence="1 2">
    <name type="scientific">Stieleria maiorica</name>
    <dbReference type="NCBI Taxonomy" id="2795974"/>
    <lineage>
        <taxon>Bacteria</taxon>
        <taxon>Pseudomonadati</taxon>
        <taxon>Planctomycetota</taxon>
        <taxon>Planctomycetia</taxon>
        <taxon>Pirellulales</taxon>
        <taxon>Pirellulaceae</taxon>
        <taxon>Stieleria</taxon>
    </lineage>
</organism>
<dbReference type="Proteomes" id="UP000321353">
    <property type="component" value="Chromosome"/>
</dbReference>
<dbReference type="Gene3D" id="1.50.10.20">
    <property type="match status" value="2"/>
</dbReference>
<dbReference type="CDD" id="cd00688">
    <property type="entry name" value="ISOPREN_C2_like"/>
    <property type="match status" value="1"/>
</dbReference>
<dbReference type="InterPro" id="IPR008930">
    <property type="entry name" value="Terpenoid_cyclase/PrenylTrfase"/>
</dbReference>
<evidence type="ECO:0000313" key="2">
    <source>
        <dbReference type="Proteomes" id="UP000321353"/>
    </source>
</evidence>
<accession>A0A5B9M6D9</accession>
<evidence type="ECO:0008006" key="3">
    <source>
        <dbReference type="Google" id="ProtNLM"/>
    </source>
</evidence>
<proteinExistence type="predicted"/>
<reference evidence="1 2" key="1">
    <citation type="submission" date="2019-02" db="EMBL/GenBank/DDBJ databases">
        <title>Planctomycetal bacteria perform biofilm scaping via a novel small molecule.</title>
        <authorList>
            <person name="Jeske O."/>
            <person name="Boedeker C."/>
            <person name="Wiegand S."/>
            <person name="Breitling P."/>
            <person name="Kallscheuer N."/>
            <person name="Jogler M."/>
            <person name="Rohde M."/>
            <person name="Petersen J."/>
            <person name="Medema M.H."/>
            <person name="Surup F."/>
            <person name="Jogler C."/>
        </authorList>
    </citation>
    <scope>NUCLEOTIDE SEQUENCE [LARGE SCALE GENOMIC DNA]</scope>
    <source>
        <strain evidence="1 2">Mal15</strain>
    </source>
</reference>
<evidence type="ECO:0000313" key="1">
    <source>
        <dbReference type="EMBL" id="QEF96711.1"/>
    </source>
</evidence>
<gene>
    <name evidence="1" type="ORF">Mal15_07390</name>
</gene>
<name>A0A5B9M6D9_9BACT</name>
<dbReference type="EMBL" id="CP036264">
    <property type="protein sequence ID" value="QEF96711.1"/>
    <property type="molecule type" value="Genomic_DNA"/>
</dbReference>
<sequence>MSGWMVRTRAIYLRGRPTRDSIRPGDGCYTTYHGSLLPRHCGGEGPGMRGPCLRCRADLCRPQRLANVATFARRWIPRAFHALASVATLRTLRCLVWAAMLMLASSADAQTPAETAVESSSANIGETVSRDVHEIYAKGLGFLAQTQNERGTWPAGEGTGPGTTGLAVLAFLASGEDPNFGPHRDVIRKGLRHIIAGQSAVTGYISPSMYHHGFGMLALCEAYGVVDDSDLYSADESEARRSLAEATELAVRAALTAQKNNRRGGWRYAPNASDADTSVSGAVVMGLLAARNAGIEVPDESIDKAIDYFVSMTAEDGTVGYASVSEGGGESVARSSIVNLVLAIARRKDLPAYPSTLRYIVGNRDAQPTWPEYARYYQAQAYFQSDVAVWKQWNDRLVQQLKRDQKSDGSFDGDLGVTNSTSMSLLAIALNYRFLPIYER</sequence>
<dbReference type="AlphaFoldDB" id="A0A5B9M6D9"/>
<dbReference type="KEGG" id="smam:Mal15_07390"/>